<dbReference type="InterPro" id="IPR005225">
    <property type="entry name" value="Small_GTP-bd"/>
</dbReference>
<evidence type="ECO:0000313" key="2">
    <source>
        <dbReference type="EMBL" id="EGB05451.1"/>
    </source>
</evidence>
<dbReference type="Pfam" id="PF00071">
    <property type="entry name" value="Ras"/>
    <property type="match status" value="1"/>
</dbReference>
<dbReference type="InterPro" id="IPR001806">
    <property type="entry name" value="Small_GTPase"/>
</dbReference>
<dbReference type="OrthoDB" id="63533at2759"/>
<feature type="non-terminal residue" evidence="2">
    <location>
        <position position="1"/>
    </location>
</feature>
<gene>
    <name evidence="2" type="ORF">AURANDRAFT_30918</name>
</gene>
<dbReference type="SUPFAM" id="SSF52540">
    <property type="entry name" value="P-loop containing nucleoside triphosphate hydrolases"/>
    <property type="match status" value="1"/>
</dbReference>
<dbReference type="NCBIfam" id="TIGR00231">
    <property type="entry name" value="small_GTP"/>
    <property type="match status" value="1"/>
</dbReference>
<keyword evidence="1" id="KW-0547">Nucleotide-binding</keyword>
<dbReference type="InParanoid" id="F0YHH9"/>
<dbReference type="EMBL" id="GL833141">
    <property type="protein sequence ID" value="EGB05451.1"/>
    <property type="molecule type" value="Genomic_DNA"/>
</dbReference>
<dbReference type="InterPro" id="IPR027417">
    <property type="entry name" value="P-loop_NTPase"/>
</dbReference>
<protein>
    <submittedName>
        <fullName evidence="2">Uncharacterized protein</fullName>
    </submittedName>
</protein>
<sequence length="142" mass="15683">VSLQLWDTAGQERFRSMAPMYYRGASAAIIVFDSSKDFAWDTIKAWRKDLQTYAEPGVVIGVAGNKTDMPRALSFNLEECRAMCTEWDASLHFTSALTGEGVNDLFLTVAKRSASLVAAQQKKENPIQLVSEPNPKTQTCCA</sequence>
<accession>F0YHH9</accession>
<dbReference type="GO" id="GO:0005525">
    <property type="term" value="F:GTP binding"/>
    <property type="evidence" value="ECO:0007669"/>
    <property type="project" value="InterPro"/>
</dbReference>
<proteinExistence type="predicted"/>
<reference evidence="2 3" key="1">
    <citation type="journal article" date="2011" name="Proc. Natl. Acad. Sci. U.S.A.">
        <title>Niche of harmful alga Aureococcus anophagefferens revealed through ecogenomics.</title>
        <authorList>
            <person name="Gobler C.J."/>
            <person name="Berry D.L."/>
            <person name="Dyhrman S.T."/>
            <person name="Wilhelm S.W."/>
            <person name="Salamov A."/>
            <person name="Lobanov A.V."/>
            <person name="Zhang Y."/>
            <person name="Collier J.L."/>
            <person name="Wurch L.L."/>
            <person name="Kustka A.B."/>
            <person name="Dill B.D."/>
            <person name="Shah M."/>
            <person name="VerBerkmoes N.C."/>
            <person name="Kuo A."/>
            <person name="Terry A."/>
            <person name="Pangilinan J."/>
            <person name="Lindquist E.A."/>
            <person name="Lucas S."/>
            <person name="Paulsen I.T."/>
            <person name="Hattenrath-Lehmann T.K."/>
            <person name="Talmage S.C."/>
            <person name="Walker E.A."/>
            <person name="Koch F."/>
            <person name="Burson A.M."/>
            <person name="Marcoval M.A."/>
            <person name="Tang Y.Z."/>
            <person name="Lecleir G.R."/>
            <person name="Coyne K.J."/>
            <person name="Berg G.M."/>
            <person name="Bertrand E.M."/>
            <person name="Saito M.A."/>
            <person name="Gladyshev V.N."/>
            <person name="Grigoriev I.V."/>
        </authorList>
    </citation>
    <scope>NUCLEOTIDE SEQUENCE [LARGE SCALE GENOMIC DNA]</scope>
    <source>
        <strain evidence="3">CCMP 1984</strain>
    </source>
</reference>
<dbReference type="Proteomes" id="UP000002729">
    <property type="component" value="Unassembled WGS sequence"/>
</dbReference>
<dbReference type="eggNOG" id="KOG0092">
    <property type="taxonomic scope" value="Eukaryota"/>
</dbReference>
<dbReference type="CDD" id="cd00154">
    <property type="entry name" value="Rab"/>
    <property type="match status" value="1"/>
</dbReference>
<dbReference type="AlphaFoldDB" id="F0YHH9"/>
<evidence type="ECO:0000256" key="1">
    <source>
        <dbReference type="ARBA" id="ARBA00022741"/>
    </source>
</evidence>
<dbReference type="GO" id="GO:0003924">
    <property type="term" value="F:GTPase activity"/>
    <property type="evidence" value="ECO:0007669"/>
    <property type="project" value="InterPro"/>
</dbReference>
<keyword evidence="3" id="KW-1185">Reference proteome</keyword>
<dbReference type="SMART" id="SM00174">
    <property type="entry name" value="RHO"/>
    <property type="match status" value="1"/>
</dbReference>
<dbReference type="GeneID" id="20220949"/>
<name>F0YHH9_AURAN</name>
<organism evidence="3">
    <name type="scientific">Aureococcus anophagefferens</name>
    <name type="common">Harmful bloom alga</name>
    <dbReference type="NCBI Taxonomy" id="44056"/>
    <lineage>
        <taxon>Eukaryota</taxon>
        <taxon>Sar</taxon>
        <taxon>Stramenopiles</taxon>
        <taxon>Ochrophyta</taxon>
        <taxon>Pelagophyceae</taxon>
        <taxon>Pelagomonadales</taxon>
        <taxon>Pelagomonadaceae</taxon>
        <taxon>Aureococcus</taxon>
    </lineage>
</organism>
<dbReference type="KEGG" id="aaf:AURANDRAFT_30918"/>
<evidence type="ECO:0000313" key="3">
    <source>
        <dbReference type="Proteomes" id="UP000002729"/>
    </source>
</evidence>
<dbReference type="SMART" id="SM00175">
    <property type="entry name" value="RAB"/>
    <property type="match status" value="1"/>
</dbReference>
<dbReference type="Gene3D" id="3.40.50.300">
    <property type="entry name" value="P-loop containing nucleotide triphosphate hydrolases"/>
    <property type="match status" value="1"/>
</dbReference>
<dbReference type="OMA" id="HWIASCK"/>
<dbReference type="RefSeq" id="XP_009039833.1">
    <property type="nucleotide sequence ID" value="XM_009041585.1"/>
</dbReference>
<dbReference type="PANTHER" id="PTHR47978">
    <property type="match status" value="1"/>
</dbReference>
<dbReference type="PROSITE" id="PS51419">
    <property type="entry name" value="RAB"/>
    <property type="match status" value="1"/>
</dbReference>